<protein>
    <submittedName>
        <fullName evidence="2">Uncharacterized protein</fullName>
    </submittedName>
</protein>
<dbReference type="Proteomes" id="UP001054821">
    <property type="component" value="Chromosome 3"/>
</dbReference>
<dbReference type="AlphaFoldDB" id="A0AAD4WBY5"/>
<feature type="region of interest" description="Disordered" evidence="1">
    <location>
        <begin position="115"/>
        <end position="143"/>
    </location>
</feature>
<proteinExistence type="predicted"/>
<gene>
    <name evidence="2" type="ORF">L3X38_019560</name>
</gene>
<feature type="region of interest" description="Disordered" evidence="1">
    <location>
        <begin position="1"/>
        <end position="35"/>
    </location>
</feature>
<accession>A0AAD4WBY5</accession>
<evidence type="ECO:0000313" key="3">
    <source>
        <dbReference type="Proteomes" id="UP001054821"/>
    </source>
</evidence>
<name>A0AAD4WBY5_PRUDU</name>
<sequence>MDTLDQLKNRRRTGSEGQLRSIGIHLGSASKEKARSLDPTRLAKAQNQVHPQLGLGLASKEKPRGMGLTGLAKAQNQAHPNWCWDRLAKRNQEAWNLPDRQELKTRRTLIHLGSARKEKVKSMGPPDWQKLKTKRTPTGVGID</sequence>
<reference evidence="2 3" key="1">
    <citation type="journal article" date="2022" name="G3 (Bethesda)">
        <title>Whole-genome sequence and methylome profiling of the almond [Prunus dulcis (Mill.) D.A. Webb] cultivar 'Nonpareil'.</title>
        <authorList>
            <person name="D'Amico-Willman K.M."/>
            <person name="Ouma W.Z."/>
            <person name="Meulia T."/>
            <person name="Sideli G.M."/>
            <person name="Gradziel T.M."/>
            <person name="Fresnedo-Ramirez J."/>
        </authorList>
    </citation>
    <scope>NUCLEOTIDE SEQUENCE [LARGE SCALE GENOMIC DNA]</scope>
    <source>
        <strain evidence="2">Clone GOH B32 T37-40</strain>
    </source>
</reference>
<evidence type="ECO:0000256" key="1">
    <source>
        <dbReference type="SAM" id="MobiDB-lite"/>
    </source>
</evidence>
<dbReference type="EMBL" id="JAJFAZ020000003">
    <property type="protein sequence ID" value="KAI5340286.1"/>
    <property type="molecule type" value="Genomic_DNA"/>
</dbReference>
<evidence type="ECO:0000313" key="2">
    <source>
        <dbReference type="EMBL" id="KAI5340286.1"/>
    </source>
</evidence>
<keyword evidence="3" id="KW-1185">Reference proteome</keyword>
<organism evidence="2 3">
    <name type="scientific">Prunus dulcis</name>
    <name type="common">Almond</name>
    <name type="synonym">Amygdalus dulcis</name>
    <dbReference type="NCBI Taxonomy" id="3755"/>
    <lineage>
        <taxon>Eukaryota</taxon>
        <taxon>Viridiplantae</taxon>
        <taxon>Streptophyta</taxon>
        <taxon>Embryophyta</taxon>
        <taxon>Tracheophyta</taxon>
        <taxon>Spermatophyta</taxon>
        <taxon>Magnoliopsida</taxon>
        <taxon>eudicotyledons</taxon>
        <taxon>Gunneridae</taxon>
        <taxon>Pentapetalae</taxon>
        <taxon>rosids</taxon>
        <taxon>fabids</taxon>
        <taxon>Rosales</taxon>
        <taxon>Rosaceae</taxon>
        <taxon>Amygdaloideae</taxon>
        <taxon>Amygdaleae</taxon>
        <taxon>Prunus</taxon>
    </lineage>
</organism>
<comment type="caution">
    <text evidence="2">The sequence shown here is derived from an EMBL/GenBank/DDBJ whole genome shotgun (WGS) entry which is preliminary data.</text>
</comment>